<dbReference type="InterPro" id="IPR055259">
    <property type="entry name" value="YkvP/CgeB_Glyco_trans-like"/>
</dbReference>
<feature type="domain" description="Spore protein YkvP/CgeB glycosyl transferase-like" evidence="1">
    <location>
        <begin position="165"/>
        <end position="324"/>
    </location>
</feature>
<dbReference type="Pfam" id="PF13524">
    <property type="entry name" value="Glyco_trans_1_2"/>
    <property type="match status" value="1"/>
</dbReference>
<dbReference type="AlphaFoldDB" id="D1YZY3"/>
<name>D1YZY3_METPS</name>
<dbReference type="OrthoDB" id="351285at2157"/>
<sequence>MKYDYGNPNQGYSFEHYNFYDSLVNIGHDILYFDYMTLMQQYGREWMNNKLFEIVKKENPDLMFTVLFKEELDKNIVKKISDSTDTITLNWFCDDHWRFDNFTKYWAPCFNYVVTTAKSALPKYEKMGYTNVIKSQWACNNFLYKKMELQFKYDSSFIGQPHGNRREIIQRIKNSNIQIETWGTGWESGRVTQEEMIKIFNQSRINLNLSNSSTINNINILGKIKSMFVKNKNDKIIFNHINNQIKGRNFEVPGCGSFMLTGIAEDLDQYYDINKEVCCFEDMNDLLYKINYYLNHDEERRQIANAGYIRTLKEHTYVHRFNDIFKHIAWASTPSDITYIGKPKHGSTVEIIK</sequence>
<evidence type="ECO:0000313" key="3">
    <source>
        <dbReference type="Proteomes" id="UP000001882"/>
    </source>
</evidence>
<dbReference type="RefSeq" id="WP_012900680.1">
    <property type="nucleotide sequence ID" value="NC_013665.1"/>
</dbReference>
<reference evidence="2 3" key="2">
    <citation type="journal article" date="2008" name="Int. J. Syst. Evol. Microbiol.">
        <title>Methanocella paludicola gen. nov., sp. nov., a methane-producing archaeon, the first isolate of the lineage 'Rice Cluster I', and proposal of the new archaeal order Methanocellales ord. nov.</title>
        <authorList>
            <person name="Sakai S."/>
            <person name="Imachi H."/>
            <person name="Hanada S."/>
            <person name="Ohashi A."/>
            <person name="Harada H."/>
            <person name="Kamagata Y."/>
        </authorList>
    </citation>
    <scope>NUCLEOTIDE SEQUENCE [LARGE SCALE GENOMIC DNA]</scope>
    <source>
        <strain evidence="3">DSM 17711 / JCM 13418 / NBRC 101707 / SANAE</strain>
    </source>
</reference>
<dbReference type="GeneID" id="8681807"/>
<protein>
    <recommendedName>
        <fullName evidence="1">Spore protein YkvP/CgeB glycosyl transferase-like domain-containing protein</fullName>
    </recommendedName>
</protein>
<dbReference type="Proteomes" id="UP000001882">
    <property type="component" value="Chromosome"/>
</dbReference>
<dbReference type="STRING" id="304371.MCP_1933"/>
<evidence type="ECO:0000259" key="1">
    <source>
        <dbReference type="Pfam" id="PF13524"/>
    </source>
</evidence>
<dbReference type="PATRIC" id="fig|304371.9.peg.1975"/>
<dbReference type="eggNOG" id="arCOG07799">
    <property type="taxonomic scope" value="Archaea"/>
</dbReference>
<dbReference type="KEGG" id="mpd:MCP_1933"/>
<organism evidence="2 3">
    <name type="scientific">Methanocella paludicola (strain DSM 17711 / JCM 13418 / NBRC 101707 / SANAE)</name>
    <dbReference type="NCBI Taxonomy" id="304371"/>
    <lineage>
        <taxon>Archaea</taxon>
        <taxon>Methanobacteriati</taxon>
        <taxon>Methanobacteriota</taxon>
        <taxon>Stenosarchaea group</taxon>
        <taxon>Methanomicrobia</taxon>
        <taxon>Methanocellales</taxon>
        <taxon>Methanocellaceae</taxon>
        <taxon>Methanocella</taxon>
    </lineage>
</organism>
<dbReference type="InParanoid" id="D1YZY3"/>
<gene>
    <name evidence="2" type="ordered locus">MCP_1933</name>
</gene>
<dbReference type="EMBL" id="AP011532">
    <property type="protein sequence ID" value="BAI62005.1"/>
    <property type="molecule type" value="Genomic_DNA"/>
</dbReference>
<keyword evidence="3" id="KW-1185">Reference proteome</keyword>
<reference evidence="3" key="3">
    <citation type="journal article" date="2011" name="PLoS ONE">
        <title>Genome sequence of a mesophilic hydrogenotrophic methanogen Methanocella paludicola, the first cultivated representative of the order Methanocellales.</title>
        <authorList>
            <person name="Sakai S."/>
            <person name="Takaki Y."/>
            <person name="Shimamura S."/>
            <person name="Sekine M."/>
            <person name="Tajima T."/>
            <person name="Kosugi H."/>
            <person name="Ichikawa N."/>
            <person name="Tasumi E."/>
            <person name="Hiraki A.T."/>
            <person name="Shimizu A."/>
            <person name="Kato Y."/>
            <person name="Nishiko R."/>
            <person name="Mori K."/>
            <person name="Fujita N."/>
            <person name="Imachi H."/>
            <person name="Takai K."/>
        </authorList>
    </citation>
    <scope>NUCLEOTIDE SEQUENCE [LARGE SCALE GENOMIC DNA]</scope>
    <source>
        <strain evidence="3">DSM 17711 / JCM 13418 / NBRC 101707 / SANAE</strain>
    </source>
</reference>
<reference evidence="2 3" key="1">
    <citation type="journal article" date="2007" name="Appl. Environ. Microbiol.">
        <title>Isolation of key methanogens for global methane emission from rice paddy fields: a novel isolate affiliated with the clone cluster rice cluster I.</title>
        <authorList>
            <person name="Sakai S."/>
            <person name="Imachi H."/>
            <person name="Sekiguchi Y."/>
            <person name="Ohashi A."/>
            <person name="Harada H."/>
            <person name="Kamagata Y."/>
        </authorList>
    </citation>
    <scope>NUCLEOTIDE SEQUENCE [LARGE SCALE GENOMIC DNA]</scope>
    <source>
        <strain evidence="3">DSM 17711 / JCM 13418 / NBRC 101707 / SANAE</strain>
    </source>
</reference>
<proteinExistence type="predicted"/>
<accession>D1YZY3</accession>
<evidence type="ECO:0000313" key="2">
    <source>
        <dbReference type="EMBL" id="BAI62005.1"/>
    </source>
</evidence>